<evidence type="ECO:0000313" key="2">
    <source>
        <dbReference type="EMBL" id="CAI9972446.1"/>
    </source>
</evidence>
<name>A0AA86V187_9EUKA</name>
<evidence type="ECO:0000313" key="3">
    <source>
        <dbReference type="EMBL" id="CAL6080753.1"/>
    </source>
</evidence>
<evidence type="ECO:0000259" key="1">
    <source>
        <dbReference type="Pfam" id="PF13843"/>
    </source>
</evidence>
<keyword evidence="4" id="KW-1185">Reference proteome</keyword>
<evidence type="ECO:0000313" key="4">
    <source>
        <dbReference type="Proteomes" id="UP001642409"/>
    </source>
</evidence>
<protein>
    <submittedName>
        <fullName evidence="2">Transposase IS4</fullName>
    </submittedName>
    <submittedName>
        <fullName evidence="3">Transposase_IS4</fullName>
    </submittedName>
</protein>
<sequence length="670" mass="78670">MPTMNESIYETHTQLFTPQFYNNIKTLTEVRKMQKYGGHSRLTKSEFDKYLMILFTMMISGKERGSVQDNWSKNTKIRNQFIADEVGMSCREWEEIHSNVCYGHIKLLLDQPEEEIDTNLDGIESDEEESENSDYEYDEDDLEELNKIFNDHEEEVLSQNKPKETKVRNSVSRVQDFMLQLQSKFRDIYTKYPDYFLGKNLVIDEQLIKFAGRIFFLQYNPAKPAKRGILVRACVDTFTNFILSMDLYAASQTVPKGETKTLDVIKRLIDFPKQPNCTLFCDNYYGTIDVVEYIKSIGLEYVGTFRPSRLGKELSQNLEKLQLNQVVQYPVFKEVKLKKTTKQVLVKDVNVLQWQCKKQKTLTMIYTKSKFVKQPCQMQEFVSSRGIPREQPEIVRYYNNNYKGVDYVDQLTKNIKFPGRCTRWTTRMFIYFMQVILVNGFSLMKLLHPEYKEIKITDYVESIIDQMKINLTKYEIKATPRKIEGCNQPVVSPIKGPVIEAYKHYHVYTKVSAQCVGCKQCNSRYVCSCKGYHLCPECYKTHISEQNDIRGYTHIYKNEQSDLKYEQYVLIYIEHKNSNLPIKWLKSFSRILLIICEVEILTSLTLFRFNKINNIKQTSQLNQSSTAYLLKQLFNQIWQLNVRHGFGTVIPEKIGLSPLLQQDSACLWQP</sequence>
<feature type="domain" description="PiggyBac transposable element-derived protein" evidence="1">
    <location>
        <begin position="168"/>
        <end position="441"/>
    </location>
</feature>
<comment type="caution">
    <text evidence="2">The sequence shown here is derived from an EMBL/GenBank/DDBJ whole genome shotgun (WGS) entry which is preliminary data.</text>
</comment>
<gene>
    <name evidence="3" type="ORF">HINF_LOCUS60017</name>
    <name evidence="2" type="ORF">HINF_LOCUS60091</name>
</gene>
<dbReference type="Pfam" id="PF13843">
    <property type="entry name" value="DDE_Tnp_1_7"/>
    <property type="match status" value="1"/>
</dbReference>
<proteinExistence type="predicted"/>
<dbReference type="Proteomes" id="UP001642409">
    <property type="component" value="Unassembled WGS sequence"/>
</dbReference>
<dbReference type="PANTHER" id="PTHR46599:SF3">
    <property type="entry name" value="PIGGYBAC TRANSPOSABLE ELEMENT-DERIVED PROTEIN 4"/>
    <property type="match status" value="1"/>
</dbReference>
<organism evidence="2">
    <name type="scientific">Hexamita inflata</name>
    <dbReference type="NCBI Taxonomy" id="28002"/>
    <lineage>
        <taxon>Eukaryota</taxon>
        <taxon>Metamonada</taxon>
        <taxon>Diplomonadida</taxon>
        <taxon>Hexamitidae</taxon>
        <taxon>Hexamitinae</taxon>
        <taxon>Hexamita</taxon>
    </lineage>
</organism>
<accession>A0AA86V187</accession>
<reference evidence="2" key="1">
    <citation type="submission" date="2023-06" db="EMBL/GenBank/DDBJ databases">
        <authorList>
            <person name="Kurt Z."/>
        </authorList>
    </citation>
    <scope>NUCLEOTIDE SEQUENCE</scope>
</reference>
<dbReference type="EMBL" id="CAXDID020000348">
    <property type="protein sequence ID" value="CAL6080753.1"/>
    <property type="molecule type" value="Genomic_DNA"/>
</dbReference>
<dbReference type="EMBL" id="CATOUU010001109">
    <property type="protein sequence ID" value="CAI9972446.1"/>
    <property type="molecule type" value="Genomic_DNA"/>
</dbReference>
<dbReference type="AlphaFoldDB" id="A0AA86V187"/>
<reference evidence="3 4" key="2">
    <citation type="submission" date="2024-07" db="EMBL/GenBank/DDBJ databases">
        <authorList>
            <person name="Akdeniz Z."/>
        </authorList>
    </citation>
    <scope>NUCLEOTIDE SEQUENCE [LARGE SCALE GENOMIC DNA]</scope>
</reference>
<dbReference type="PANTHER" id="PTHR46599">
    <property type="entry name" value="PIGGYBAC TRANSPOSABLE ELEMENT-DERIVED PROTEIN 4"/>
    <property type="match status" value="1"/>
</dbReference>
<dbReference type="InterPro" id="IPR029526">
    <property type="entry name" value="PGBD"/>
</dbReference>